<organism evidence="1 2">
    <name type="scientific">Nesidiocoris tenuis</name>
    <dbReference type="NCBI Taxonomy" id="355587"/>
    <lineage>
        <taxon>Eukaryota</taxon>
        <taxon>Metazoa</taxon>
        <taxon>Ecdysozoa</taxon>
        <taxon>Arthropoda</taxon>
        <taxon>Hexapoda</taxon>
        <taxon>Insecta</taxon>
        <taxon>Pterygota</taxon>
        <taxon>Neoptera</taxon>
        <taxon>Paraneoptera</taxon>
        <taxon>Hemiptera</taxon>
        <taxon>Heteroptera</taxon>
        <taxon>Panheteroptera</taxon>
        <taxon>Cimicomorpha</taxon>
        <taxon>Miridae</taxon>
        <taxon>Dicyphina</taxon>
        <taxon>Nesidiocoris</taxon>
    </lineage>
</organism>
<accession>A0ABN7APD0</accession>
<protein>
    <submittedName>
        <fullName evidence="1">Uncharacterized protein</fullName>
    </submittedName>
</protein>
<keyword evidence="2" id="KW-1185">Reference proteome</keyword>
<proteinExistence type="predicted"/>
<dbReference type="Proteomes" id="UP001307889">
    <property type="component" value="Chromosome 4"/>
</dbReference>
<dbReference type="EMBL" id="AP028912">
    <property type="protein sequence ID" value="BES93152.1"/>
    <property type="molecule type" value="Genomic_DNA"/>
</dbReference>
<evidence type="ECO:0000313" key="2">
    <source>
        <dbReference type="Proteomes" id="UP001307889"/>
    </source>
</evidence>
<gene>
    <name evidence="1" type="ORF">NTJ_05961</name>
</gene>
<sequence>MTIGQIRRRHCPRRSDWLEQSTGRRKTNASDKDADFDRCHLRARRQMGRHLFASLNGHATLRAASAPEGRRSGSCGTGIYLSRAAWVGNAWVGYTQVWGARRHTTTTTPGPLFLLLLAESKEKAVSRRSQLAPFL</sequence>
<name>A0ABN7APD0_9HEMI</name>
<reference evidence="1 2" key="1">
    <citation type="submission" date="2023-09" db="EMBL/GenBank/DDBJ databases">
        <title>Nesidiocoris tenuis whole genome shotgun sequence.</title>
        <authorList>
            <person name="Shibata T."/>
            <person name="Shimoda M."/>
            <person name="Kobayashi T."/>
            <person name="Uehara T."/>
        </authorList>
    </citation>
    <scope>NUCLEOTIDE SEQUENCE [LARGE SCALE GENOMIC DNA]</scope>
    <source>
        <strain evidence="1 2">Japan</strain>
    </source>
</reference>
<evidence type="ECO:0000313" key="1">
    <source>
        <dbReference type="EMBL" id="BES93152.1"/>
    </source>
</evidence>